<dbReference type="GO" id="GO:0000381">
    <property type="term" value="P:regulation of alternative mRNA splicing, via spliceosome"/>
    <property type="evidence" value="ECO:0007669"/>
    <property type="project" value="TreeGrafter"/>
</dbReference>
<dbReference type="CDD" id="cd21134">
    <property type="entry name" value="YTH"/>
    <property type="match status" value="1"/>
</dbReference>
<keyword evidence="3" id="KW-1185">Reference proteome</keyword>
<evidence type="ECO:0000259" key="1">
    <source>
        <dbReference type="PROSITE" id="PS50882"/>
    </source>
</evidence>
<gene>
    <name evidence="2" type="ORF">E4U42_001721</name>
</gene>
<dbReference type="OrthoDB" id="6103986at2759"/>
<sequence length="163" mass="18375">MNNVIKSQQDNLWITQTKNGPLLAHAFREGRVVLFFSVNRSKAFQGYAHMTSLPDSTIRPPPWITTTRADMHTTPPFHVHWVTTAETPFHELSHLKNDLNEHLPVSVGRDGQEFPEECARRMMRIMDRPAAGTTGLGRSRWSRRGGSAGVEGENLLVDFEAPT</sequence>
<dbReference type="InterPro" id="IPR045168">
    <property type="entry name" value="YTH_prot"/>
</dbReference>
<evidence type="ECO:0000313" key="3">
    <source>
        <dbReference type="Proteomes" id="UP000811619"/>
    </source>
</evidence>
<dbReference type="PROSITE" id="PS50882">
    <property type="entry name" value="YTH"/>
    <property type="match status" value="1"/>
</dbReference>
<dbReference type="PANTHER" id="PTHR12357">
    <property type="entry name" value="YTH YT521-B HOMOLOGY DOMAIN-CONTAINING"/>
    <property type="match status" value="1"/>
</dbReference>
<dbReference type="Gene3D" id="3.10.590.10">
    <property type="entry name" value="ph1033 like domains"/>
    <property type="match status" value="1"/>
</dbReference>
<dbReference type="EMBL" id="SRPY01000152">
    <property type="protein sequence ID" value="KAG5927836.1"/>
    <property type="molecule type" value="Genomic_DNA"/>
</dbReference>
<dbReference type="GO" id="GO:0005654">
    <property type="term" value="C:nucleoplasm"/>
    <property type="evidence" value="ECO:0007669"/>
    <property type="project" value="TreeGrafter"/>
</dbReference>
<organism evidence="2 3">
    <name type="scientific">Claviceps africana</name>
    <dbReference type="NCBI Taxonomy" id="83212"/>
    <lineage>
        <taxon>Eukaryota</taxon>
        <taxon>Fungi</taxon>
        <taxon>Dikarya</taxon>
        <taxon>Ascomycota</taxon>
        <taxon>Pezizomycotina</taxon>
        <taxon>Sordariomycetes</taxon>
        <taxon>Hypocreomycetidae</taxon>
        <taxon>Hypocreales</taxon>
        <taxon>Clavicipitaceae</taxon>
        <taxon>Claviceps</taxon>
    </lineage>
</organism>
<name>A0A8K0J8W7_9HYPO</name>
<dbReference type="GO" id="GO:0000398">
    <property type="term" value="P:mRNA splicing, via spliceosome"/>
    <property type="evidence" value="ECO:0007669"/>
    <property type="project" value="TreeGrafter"/>
</dbReference>
<dbReference type="GO" id="GO:1990247">
    <property type="term" value="F:N6-methyladenosine-containing RNA reader activity"/>
    <property type="evidence" value="ECO:0007669"/>
    <property type="project" value="TreeGrafter"/>
</dbReference>
<reference evidence="2" key="1">
    <citation type="journal article" date="2020" name="bioRxiv">
        <title>Whole genome comparisons of ergot fungi reveals the divergence and evolution of species within the genus Claviceps are the result of varying mechanisms driving genome evolution and host range expansion.</title>
        <authorList>
            <person name="Wyka S.A."/>
            <person name="Mondo S.J."/>
            <person name="Liu M."/>
            <person name="Dettman J."/>
            <person name="Nalam V."/>
            <person name="Broders K.D."/>
        </authorList>
    </citation>
    <scope>NUCLEOTIDE SEQUENCE</scope>
    <source>
        <strain evidence="2">CCC 489</strain>
    </source>
</reference>
<dbReference type="GO" id="GO:0003729">
    <property type="term" value="F:mRNA binding"/>
    <property type="evidence" value="ECO:0007669"/>
    <property type="project" value="TreeGrafter"/>
</dbReference>
<dbReference type="AlphaFoldDB" id="A0A8K0J8W7"/>
<evidence type="ECO:0000313" key="2">
    <source>
        <dbReference type="EMBL" id="KAG5927836.1"/>
    </source>
</evidence>
<dbReference type="PANTHER" id="PTHR12357:SF3">
    <property type="entry name" value="YTH DOMAIN-CONTAINING PROTEIN 1"/>
    <property type="match status" value="1"/>
</dbReference>
<comment type="caution">
    <text evidence="2">The sequence shown here is derived from an EMBL/GenBank/DDBJ whole genome shotgun (WGS) entry which is preliminary data.</text>
</comment>
<proteinExistence type="predicted"/>
<dbReference type="Pfam" id="PF04146">
    <property type="entry name" value="YTH"/>
    <property type="match status" value="1"/>
</dbReference>
<protein>
    <recommendedName>
        <fullName evidence="1">YTH domain-containing protein</fullName>
    </recommendedName>
</protein>
<accession>A0A8K0J8W7</accession>
<dbReference type="Proteomes" id="UP000811619">
    <property type="component" value="Unassembled WGS sequence"/>
</dbReference>
<feature type="domain" description="YTH" evidence="1">
    <location>
        <begin position="1"/>
        <end position="126"/>
    </location>
</feature>
<dbReference type="InterPro" id="IPR007275">
    <property type="entry name" value="YTH_domain"/>
</dbReference>